<name>A0ABD0Z6V4_9HEMI</name>
<feature type="transmembrane region" description="Helical" evidence="2">
    <location>
        <begin position="196"/>
        <end position="217"/>
    </location>
</feature>
<protein>
    <submittedName>
        <fullName evidence="3">Uncharacterized protein</fullName>
    </submittedName>
</protein>
<accession>A0ABD0Z6V4</accession>
<evidence type="ECO:0000256" key="1">
    <source>
        <dbReference type="SAM" id="MobiDB-lite"/>
    </source>
</evidence>
<reference evidence="3 4" key="1">
    <citation type="submission" date="2024-07" db="EMBL/GenBank/DDBJ databases">
        <title>Chromosome-level genome assembly of the water stick insect Ranatra chinensis (Heteroptera: Nepidae).</title>
        <authorList>
            <person name="Liu X."/>
        </authorList>
    </citation>
    <scope>NUCLEOTIDE SEQUENCE [LARGE SCALE GENOMIC DNA]</scope>
    <source>
        <strain evidence="3">Cailab_2021Rc</strain>
        <tissue evidence="3">Muscle</tissue>
    </source>
</reference>
<evidence type="ECO:0000256" key="2">
    <source>
        <dbReference type="SAM" id="Phobius"/>
    </source>
</evidence>
<keyword evidence="2" id="KW-0472">Membrane</keyword>
<evidence type="ECO:0000313" key="4">
    <source>
        <dbReference type="Proteomes" id="UP001558652"/>
    </source>
</evidence>
<keyword evidence="2" id="KW-1133">Transmembrane helix</keyword>
<dbReference type="EMBL" id="JBFDAA010000002">
    <property type="protein sequence ID" value="KAL1139477.1"/>
    <property type="molecule type" value="Genomic_DNA"/>
</dbReference>
<feature type="compositionally biased region" description="Polar residues" evidence="1">
    <location>
        <begin position="57"/>
        <end position="82"/>
    </location>
</feature>
<feature type="region of interest" description="Disordered" evidence="1">
    <location>
        <begin position="1"/>
        <end position="104"/>
    </location>
</feature>
<proteinExistence type="predicted"/>
<dbReference type="Proteomes" id="UP001558652">
    <property type="component" value="Unassembled WGS sequence"/>
</dbReference>
<gene>
    <name evidence="3" type="ORF">AAG570_006461</name>
</gene>
<dbReference type="AlphaFoldDB" id="A0ABD0Z6V4"/>
<keyword evidence="2" id="KW-0812">Transmembrane</keyword>
<sequence length="227" mass="24472">MEEQGEESFNATLKSEEIESREHSVNKHPANKSILSAHGGEVDGAQSVNENPEDEIISSSGGDVDNRQSINENPEEIISSSAAGEVDDRQSVNENPADDIIPSAVGGEVADGQSVTENPADETVLSAIAGEGGDSFSVDVKLLEEIKGRIKLKQFANVMEAFELVMGISIIVMALEKFQDLEPVFKVCPNALLRNLFGQSLFIGVITTLFTSLWHIIGSELIYKPLT</sequence>
<feature type="transmembrane region" description="Helical" evidence="2">
    <location>
        <begin position="155"/>
        <end position="176"/>
    </location>
</feature>
<comment type="caution">
    <text evidence="3">The sequence shown here is derived from an EMBL/GenBank/DDBJ whole genome shotgun (WGS) entry which is preliminary data.</text>
</comment>
<organism evidence="3 4">
    <name type="scientific">Ranatra chinensis</name>
    <dbReference type="NCBI Taxonomy" id="642074"/>
    <lineage>
        <taxon>Eukaryota</taxon>
        <taxon>Metazoa</taxon>
        <taxon>Ecdysozoa</taxon>
        <taxon>Arthropoda</taxon>
        <taxon>Hexapoda</taxon>
        <taxon>Insecta</taxon>
        <taxon>Pterygota</taxon>
        <taxon>Neoptera</taxon>
        <taxon>Paraneoptera</taxon>
        <taxon>Hemiptera</taxon>
        <taxon>Heteroptera</taxon>
        <taxon>Panheteroptera</taxon>
        <taxon>Nepomorpha</taxon>
        <taxon>Nepidae</taxon>
        <taxon>Ranatrinae</taxon>
        <taxon>Ranatra</taxon>
    </lineage>
</organism>
<keyword evidence="4" id="KW-1185">Reference proteome</keyword>
<evidence type="ECO:0000313" key="3">
    <source>
        <dbReference type="EMBL" id="KAL1139477.1"/>
    </source>
</evidence>
<feature type="compositionally biased region" description="Basic and acidic residues" evidence="1">
    <location>
        <begin position="14"/>
        <end position="25"/>
    </location>
</feature>